<dbReference type="InterPro" id="IPR000515">
    <property type="entry name" value="MetI-like"/>
</dbReference>
<keyword evidence="12" id="KW-1185">Reference proteome</keyword>
<dbReference type="Gene3D" id="1.10.3720.10">
    <property type="entry name" value="MetI-like"/>
    <property type="match status" value="1"/>
</dbReference>
<evidence type="ECO:0000256" key="5">
    <source>
        <dbReference type="ARBA" id="ARBA00022970"/>
    </source>
</evidence>
<feature type="transmembrane region" description="Helical" evidence="8">
    <location>
        <begin position="73"/>
        <end position="100"/>
    </location>
</feature>
<dbReference type="FunFam" id="1.10.3720.10:FF:000006">
    <property type="entry name" value="Glutamate/aspartate ABC transporter, permease protein GltK"/>
    <property type="match status" value="1"/>
</dbReference>
<feature type="transmembrane region" description="Helical" evidence="8">
    <location>
        <begin position="107"/>
        <end position="132"/>
    </location>
</feature>
<dbReference type="EMBL" id="JACBZP010000001">
    <property type="protein sequence ID" value="NYI67089.1"/>
    <property type="molecule type" value="Genomic_DNA"/>
</dbReference>
<evidence type="ECO:0000313" key="11">
    <source>
        <dbReference type="EMBL" id="NYI67089.1"/>
    </source>
</evidence>
<dbReference type="GO" id="GO:0022857">
    <property type="term" value="F:transmembrane transporter activity"/>
    <property type="evidence" value="ECO:0007669"/>
    <property type="project" value="InterPro"/>
</dbReference>
<evidence type="ECO:0000256" key="1">
    <source>
        <dbReference type="ARBA" id="ARBA00004651"/>
    </source>
</evidence>
<keyword evidence="6 8" id="KW-1133">Transmembrane helix</keyword>
<organism evidence="11 12">
    <name type="scientific">Spelaeicoccus albus</name>
    <dbReference type="NCBI Taxonomy" id="1280376"/>
    <lineage>
        <taxon>Bacteria</taxon>
        <taxon>Bacillati</taxon>
        <taxon>Actinomycetota</taxon>
        <taxon>Actinomycetes</taxon>
        <taxon>Micrococcales</taxon>
        <taxon>Brevibacteriaceae</taxon>
        <taxon>Spelaeicoccus</taxon>
    </lineage>
</organism>
<feature type="domain" description="ABC transmembrane type-1" evidence="10">
    <location>
        <begin position="76"/>
        <end position="279"/>
    </location>
</feature>
<feature type="region of interest" description="Disordered" evidence="9">
    <location>
        <begin position="1"/>
        <end position="26"/>
    </location>
</feature>
<dbReference type="CDD" id="cd06261">
    <property type="entry name" value="TM_PBP2"/>
    <property type="match status" value="1"/>
</dbReference>
<dbReference type="SUPFAM" id="SSF161098">
    <property type="entry name" value="MetI-like"/>
    <property type="match status" value="1"/>
</dbReference>
<protein>
    <submittedName>
        <fullName evidence="11">Polar amino acid transport system permease protein</fullName>
    </submittedName>
</protein>
<name>A0A7Z0D095_9MICO</name>
<evidence type="ECO:0000256" key="8">
    <source>
        <dbReference type="RuleBase" id="RU363032"/>
    </source>
</evidence>
<evidence type="ECO:0000256" key="2">
    <source>
        <dbReference type="ARBA" id="ARBA00022448"/>
    </source>
</evidence>
<evidence type="ECO:0000256" key="6">
    <source>
        <dbReference type="ARBA" id="ARBA00022989"/>
    </source>
</evidence>
<dbReference type="NCBIfam" id="TIGR01726">
    <property type="entry name" value="HEQRo_perm_3TM"/>
    <property type="match status" value="1"/>
</dbReference>
<dbReference type="Proteomes" id="UP000539111">
    <property type="component" value="Unassembled WGS sequence"/>
</dbReference>
<dbReference type="Pfam" id="PF00528">
    <property type="entry name" value="BPD_transp_1"/>
    <property type="match status" value="1"/>
</dbReference>
<keyword evidence="2 8" id="KW-0813">Transport</keyword>
<evidence type="ECO:0000256" key="3">
    <source>
        <dbReference type="ARBA" id="ARBA00022475"/>
    </source>
</evidence>
<evidence type="ECO:0000313" key="12">
    <source>
        <dbReference type="Proteomes" id="UP000539111"/>
    </source>
</evidence>
<dbReference type="PANTHER" id="PTHR30614:SF0">
    <property type="entry name" value="L-CYSTINE TRANSPORT SYSTEM PERMEASE PROTEIN TCYL"/>
    <property type="match status" value="1"/>
</dbReference>
<comment type="subcellular location">
    <subcellularLocation>
        <location evidence="1 8">Cell membrane</location>
        <topology evidence="1 8">Multi-pass membrane protein</topology>
    </subcellularLocation>
</comment>
<keyword evidence="3" id="KW-1003">Cell membrane</keyword>
<evidence type="ECO:0000259" key="10">
    <source>
        <dbReference type="PROSITE" id="PS50928"/>
    </source>
</evidence>
<dbReference type="GO" id="GO:0043190">
    <property type="term" value="C:ATP-binding cassette (ABC) transporter complex"/>
    <property type="evidence" value="ECO:0007669"/>
    <property type="project" value="InterPro"/>
</dbReference>
<dbReference type="GO" id="GO:0006865">
    <property type="term" value="P:amino acid transport"/>
    <property type="evidence" value="ECO:0007669"/>
    <property type="project" value="UniProtKB-KW"/>
</dbReference>
<dbReference type="InterPro" id="IPR010065">
    <property type="entry name" value="AA_ABC_transptr_permease_3TM"/>
</dbReference>
<evidence type="ECO:0000256" key="4">
    <source>
        <dbReference type="ARBA" id="ARBA00022692"/>
    </source>
</evidence>
<comment type="similarity">
    <text evidence="8">Belongs to the binding-protein-dependent transport system permease family.</text>
</comment>
<keyword evidence="7 8" id="KW-0472">Membrane</keyword>
<gene>
    <name evidence="11" type="ORF">BJY26_001395</name>
</gene>
<proteinExistence type="inferred from homology"/>
<dbReference type="PANTHER" id="PTHR30614">
    <property type="entry name" value="MEMBRANE COMPONENT OF AMINO ACID ABC TRANSPORTER"/>
    <property type="match status" value="1"/>
</dbReference>
<comment type="caution">
    <text evidence="11">The sequence shown here is derived from an EMBL/GenBank/DDBJ whole genome shotgun (WGS) entry which is preliminary data.</text>
</comment>
<evidence type="ECO:0000256" key="9">
    <source>
        <dbReference type="SAM" id="MobiDB-lite"/>
    </source>
</evidence>
<reference evidence="11 12" key="1">
    <citation type="submission" date="2020-07" db="EMBL/GenBank/DDBJ databases">
        <title>Sequencing the genomes of 1000 actinobacteria strains.</title>
        <authorList>
            <person name="Klenk H.-P."/>
        </authorList>
    </citation>
    <scope>NUCLEOTIDE SEQUENCE [LARGE SCALE GENOMIC DNA]</scope>
    <source>
        <strain evidence="11 12">DSM 26341</strain>
    </source>
</reference>
<accession>A0A7Z0D095</accession>
<feature type="transmembrane region" description="Helical" evidence="8">
    <location>
        <begin position="159"/>
        <end position="179"/>
    </location>
</feature>
<dbReference type="RefSeq" id="WP_179426835.1">
    <property type="nucleotide sequence ID" value="NZ_JACBZP010000001.1"/>
</dbReference>
<dbReference type="InterPro" id="IPR043429">
    <property type="entry name" value="ArtM/GltK/GlnP/TcyL/YhdX-like"/>
</dbReference>
<keyword evidence="5" id="KW-0029">Amino-acid transport</keyword>
<dbReference type="InterPro" id="IPR035906">
    <property type="entry name" value="MetI-like_sf"/>
</dbReference>
<feature type="transmembrane region" description="Helical" evidence="8">
    <location>
        <begin position="35"/>
        <end position="53"/>
    </location>
</feature>
<evidence type="ECO:0000256" key="7">
    <source>
        <dbReference type="ARBA" id="ARBA00023136"/>
    </source>
</evidence>
<feature type="transmembrane region" description="Helical" evidence="8">
    <location>
        <begin position="260"/>
        <end position="281"/>
    </location>
</feature>
<dbReference type="AlphaFoldDB" id="A0A7Z0D095"/>
<dbReference type="PROSITE" id="PS50928">
    <property type="entry name" value="ABC_TM1"/>
    <property type="match status" value="1"/>
</dbReference>
<feature type="compositionally biased region" description="Polar residues" evidence="9">
    <location>
        <begin position="1"/>
        <end position="13"/>
    </location>
</feature>
<sequence>MATSTVSWNQPGGSQPGRDEPKVVQPRPKFSTGNSIGMAVAVIILAVLVLSAIRNDNFQWDVVFKYFLSKSIVRGLLTTIELTALSVAIGLSLGTVIAVMRLSKNPVLTYIASAYVWFFRGTPLLVQLIFWFNLSALYSRLSITIPFGPDLVSVNTNAVISPFIAAMLGLGLHAAGYMAEVVRGGILGVDQTQVEAACALGMSRGTRFRKVVWPQALRLIIPPAGNRVISELKDTSLVSVIAIPDVLYSAQIVYSRTYETIPLLIVATLWYLIVVSLLSIGQRVAEKRVGRSVKQSAMA</sequence>
<keyword evidence="4 8" id="KW-0812">Transmembrane</keyword>